<organism evidence="1 2">
    <name type="scientific">Naganishia adeliensis</name>
    <dbReference type="NCBI Taxonomy" id="92952"/>
    <lineage>
        <taxon>Eukaryota</taxon>
        <taxon>Fungi</taxon>
        <taxon>Dikarya</taxon>
        <taxon>Basidiomycota</taxon>
        <taxon>Agaricomycotina</taxon>
        <taxon>Tremellomycetes</taxon>
        <taxon>Filobasidiales</taxon>
        <taxon>Filobasidiaceae</taxon>
        <taxon>Naganishia</taxon>
    </lineage>
</organism>
<evidence type="ECO:0000313" key="1">
    <source>
        <dbReference type="EMBL" id="KAJ9114956.1"/>
    </source>
</evidence>
<protein>
    <submittedName>
        <fullName evidence="1">Uncharacterized protein</fullName>
    </submittedName>
</protein>
<accession>A0ACC2WVV2</accession>
<name>A0ACC2WVV2_9TREE</name>
<gene>
    <name evidence="1" type="ORF">QFC20_001331</name>
</gene>
<comment type="caution">
    <text evidence="1">The sequence shown here is derived from an EMBL/GenBank/DDBJ whole genome shotgun (WGS) entry which is preliminary data.</text>
</comment>
<dbReference type="EMBL" id="JASBWS010000007">
    <property type="protein sequence ID" value="KAJ9114956.1"/>
    <property type="molecule type" value="Genomic_DNA"/>
</dbReference>
<proteinExistence type="predicted"/>
<reference evidence="1" key="1">
    <citation type="submission" date="2023-04" db="EMBL/GenBank/DDBJ databases">
        <title>Draft Genome sequencing of Naganishia species isolated from polar environments using Oxford Nanopore Technology.</title>
        <authorList>
            <person name="Leo P."/>
            <person name="Venkateswaran K."/>
        </authorList>
    </citation>
    <scope>NUCLEOTIDE SEQUENCE</scope>
    <source>
        <strain evidence="1">MNA-CCFEE 5262</strain>
    </source>
</reference>
<keyword evidence="2" id="KW-1185">Reference proteome</keyword>
<sequence>MANEYEVQVLTGDPKLEPYPYLATLNDAQRTAVTYPPDAPLQVLAGPGSGKTKVLTARVAYLIHHFKLEPSEVVAVTFTNKAAMEMKKRLNALLGEVATSKLVLGTFHATCVKYLRKYGKLIGLNNNFSIIDQDDAKKLVAGFLKPIAQGLKEAHTPLKPDQVLSEISNAKAKSENPEGMRLRAQALEGNGQILMVMADLYEEYEKALRELGSLDFDDLLVYGLKLLRQEKLVVSSVRHVLVDEFQDTNTTQYNLMKAFAKQGNVTIVGDPDQSIYSWRAADIENLQHMKKDYPDTEEVHLEQNYRSTGAILDASLAIVTQDKKRIKKGLYTAFGAGVPVTLKQTPNGFAEGDYIADEIHRLRAQSGNMLSFDDFAILLRYNALSRILETTLQKAQIPTRLVGGHKFFERLEVKDILAYLQLIDNPQYYSLQGILERAKAKGITAMEMAERIADGDVPSDLSAPQKKNLVEFVRVIRVMRVQAKNGAAVTELVEKLLEETGYEAHLRRTQADFDSRWENVKELISYAVLVGKEQEATGVIIPSSTQKPGTPDDANSEEVQITSSRGTKRKAVGEPSTEVIDLEYEEAETEAATLPATEVIDDDVDLSATPLRAFLEASMLATDAETQDESTVTPRVTICTVHAAKGLEWPVVFVPCAERGVYPFVRSSEEAQINEERRLLYVAMTRAQVVLEITHAEKRMAGKEEIPKELSPFIKDCYKEGEKPIFEFHYPPISRAVRELMASILGRKVIPEEEVAKIIHAYILATAGAKRSWEGSSSQDNSWRSQIPGSAAFYHNSHNKEHRAQQYWNSNTDEYALPDMPGMPQSAGVSLSQPAVPGFVSASQLRSQMPVSATQVPVMKASERMRAVQYTQPIFAGSQRAWNESAPQPFSFGTPADMSISTTASKPSSSFQTAQNFTANKAILQNIGLPPPISALTNTTPKISGPAQPGLNTLQTSFSSSLASLKSLGMPDVKPSILNPATTGVPRSGTPLRRLGMGRPAPYGDKKPKF</sequence>
<evidence type="ECO:0000313" key="2">
    <source>
        <dbReference type="Proteomes" id="UP001230649"/>
    </source>
</evidence>
<dbReference type="Proteomes" id="UP001230649">
    <property type="component" value="Unassembled WGS sequence"/>
</dbReference>